<feature type="compositionally biased region" description="Polar residues" evidence="3">
    <location>
        <begin position="1"/>
        <end position="20"/>
    </location>
</feature>
<proteinExistence type="predicted"/>
<feature type="compositionally biased region" description="Basic and acidic residues" evidence="3">
    <location>
        <begin position="43"/>
        <end position="59"/>
    </location>
</feature>
<dbReference type="SUPFAM" id="SSF53335">
    <property type="entry name" value="S-adenosyl-L-methionine-dependent methyltransferases"/>
    <property type="match status" value="1"/>
</dbReference>
<dbReference type="GO" id="GO:0032259">
    <property type="term" value="P:methylation"/>
    <property type="evidence" value="ECO:0007669"/>
    <property type="project" value="UniProtKB-KW"/>
</dbReference>
<evidence type="ECO:0000313" key="4">
    <source>
        <dbReference type="Proteomes" id="UP001652624"/>
    </source>
</evidence>
<dbReference type="RefSeq" id="XP_060047816.1">
    <property type="nucleotide sequence ID" value="XM_060191833.1"/>
</dbReference>
<evidence type="ECO:0000256" key="1">
    <source>
        <dbReference type="ARBA" id="ARBA00022603"/>
    </source>
</evidence>
<dbReference type="Pfam" id="PF10294">
    <property type="entry name" value="Methyltransf_16"/>
    <property type="match status" value="1"/>
</dbReference>
<sequence>MDRYLSSEQQPWSVGASLNPSGGWGEATEEGTLWEESTGGRPGETEIKREEGDKKKDRETPVALLYHSKSFPPEEGARVCLEKITAPIFLGSVAWESCYSSTIEPSLHALQKFVPTDYASYTQENYLFAGKNIVLQESIENYGAVVWPAAIALCQYLEEHREELKLQDAKILELGAGPGLVSIVASILGAQVTATDQPDVLGNLQYNLLKNTLQRTAHLPDVRELVWGEGLERNFPRSACCYDYVLASDIVYHHYCLASLLSTMVHLCQPGTVLLWANKFRFSTDYEFLDQFKQVFDTTLLAEFPESSVKLFKGTLKCD</sequence>
<feature type="region of interest" description="Disordered" evidence="3">
    <location>
        <begin position="1"/>
        <end position="59"/>
    </location>
</feature>
<dbReference type="InterPro" id="IPR029063">
    <property type="entry name" value="SAM-dependent_MTases_sf"/>
</dbReference>
<name>A0ABM3XG62_ERIEU</name>
<dbReference type="PANTHER" id="PTHR14614">
    <property type="entry name" value="HEPATOCELLULAR CARCINOMA-ASSOCIATED ANTIGEN"/>
    <property type="match status" value="1"/>
</dbReference>
<evidence type="ECO:0000256" key="2">
    <source>
        <dbReference type="ARBA" id="ARBA00022691"/>
    </source>
</evidence>
<dbReference type="Proteomes" id="UP001652624">
    <property type="component" value="Chromosome 5"/>
</dbReference>
<accession>A0ABM3XG62</accession>
<dbReference type="GO" id="GO:0008168">
    <property type="term" value="F:methyltransferase activity"/>
    <property type="evidence" value="ECO:0007669"/>
    <property type="project" value="UniProtKB-KW"/>
</dbReference>
<protein>
    <submittedName>
        <fullName evidence="5">Protein-lysine methyltransferase METTL21C isoform X1</fullName>
    </submittedName>
</protein>
<evidence type="ECO:0000256" key="3">
    <source>
        <dbReference type="SAM" id="MobiDB-lite"/>
    </source>
</evidence>
<evidence type="ECO:0000313" key="5">
    <source>
        <dbReference type="RefSeq" id="XP_060047816.1"/>
    </source>
</evidence>
<dbReference type="InterPro" id="IPR019410">
    <property type="entry name" value="Methyltransf_16"/>
</dbReference>
<dbReference type="PANTHER" id="PTHR14614:SF13">
    <property type="entry name" value="PROTEIN-LYSINE METHYLTRANSFERASE METTL21C"/>
    <property type="match status" value="1"/>
</dbReference>
<organism evidence="4 5">
    <name type="scientific">Erinaceus europaeus</name>
    <name type="common">Western European hedgehog</name>
    <dbReference type="NCBI Taxonomy" id="9365"/>
    <lineage>
        <taxon>Eukaryota</taxon>
        <taxon>Metazoa</taxon>
        <taxon>Chordata</taxon>
        <taxon>Craniata</taxon>
        <taxon>Vertebrata</taxon>
        <taxon>Euteleostomi</taxon>
        <taxon>Mammalia</taxon>
        <taxon>Eutheria</taxon>
        <taxon>Laurasiatheria</taxon>
        <taxon>Eulipotyphla</taxon>
        <taxon>Erinaceidae</taxon>
        <taxon>Erinaceinae</taxon>
        <taxon>Erinaceus</taxon>
    </lineage>
</organism>
<dbReference type="Gene3D" id="3.40.50.150">
    <property type="entry name" value="Vaccinia Virus protein VP39"/>
    <property type="match status" value="1"/>
</dbReference>
<dbReference type="CDD" id="cd02440">
    <property type="entry name" value="AdoMet_MTases"/>
    <property type="match status" value="1"/>
</dbReference>
<gene>
    <name evidence="5" type="primary">METTL21C</name>
</gene>
<reference evidence="5" key="1">
    <citation type="submission" date="2025-08" db="UniProtKB">
        <authorList>
            <consortium name="RefSeq"/>
        </authorList>
    </citation>
    <scope>IDENTIFICATION</scope>
</reference>
<keyword evidence="4" id="KW-1185">Reference proteome</keyword>
<keyword evidence="1 5" id="KW-0489">Methyltransferase</keyword>
<keyword evidence="2" id="KW-0949">S-adenosyl-L-methionine</keyword>
<keyword evidence="1 5" id="KW-0808">Transferase</keyword>
<dbReference type="GeneID" id="103128926"/>